<evidence type="ECO:0000256" key="6">
    <source>
        <dbReference type="ARBA" id="ARBA00023134"/>
    </source>
</evidence>
<dbReference type="eggNOG" id="COG0746">
    <property type="taxonomic scope" value="Bacteria"/>
</dbReference>
<dbReference type="Proteomes" id="UP000004095">
    <property type="component" value="Unassembled WGS sequence"/>
</dbReference>
<dbReference type="InterPro" id="IPR025877">
    <property type="entry name" value="MobA-like_NTP_Trfase"/>
</dbReference>
<proteinExistence type="predicted"/>
<organism evidence="9 10">
    <name type="scientific">Microscilla marina ATCC 23134</name>
    <dbReference type="NCBI Taxonomy" id="313606"/>
    <lineage>
        <taxon>Bacteria</taxon>
        <taxon>Pseudomonadati</taxon>
        <taxon>Bacteroidota</taxon>
        <taxon>Cytophagia</taxon>
        <taxon>Cytophagales</taxon>
        <taxon>Microscillaceae</taxon>
        <taxon>Microscilla</taxon>
    </lineage>
</organism>
<evidence type="ECO:0000256" key="5">
    <source>
        <dbReference type="ARBA" id="ARBA00022842"/>
    </source>
</evidence>
<protein>
    <submittedName>
        <fullName evidence="9">Molybdenum cofactor biosynthesis protein C</fullName>
    </submittedName>
</protein>
<feature type="domain" description="MobA-like NTP transferase" evidence="8">
    <location>
        <begin position="3"/>
        <end position="149"/>
    </location>
</feature>
<keyword evidence="1" id="KW-0963">Cytoplasm</keyword>
<evidence type="ECO:0000313" key="9">
    <source>
        <dbReference type="EMBL" id="EAY25847.1"/>
    </source>
</evidence>
<evidence type="ECO:0000256" key="2">
    <source>
        <dbReference type="ARBA" id="ARBA00022679"/>
    </source>
</evidence>
<comment type="caution">
    <text evidence="9">The sequence shown here is derived from an EMBL/GenBank/DDBJ whole genome shotgun (WGS) entry which is preliminary data.</text>
</comment>
<dbReference type="GO" id="GO:0006777">
    <property type="term" value="P:Mo-molybdopterin cofactor biosynthetic process"/>
    <property type="evidence" value="ECO:0007669"/>
    <property type="project" value="UniProtKB-KW"/>
</dbReference>
<evidence type="ECO:0000256" key="4">
    <source>
        <dbReference type="ARBA" id="ARBA00022741"/>
    </source>
</evidence>
<accession>A1ZUU3</accession>
<keyword evidence="6" id="KW-0342">GTP-binding</keyword>
<dbReference type="PANTHER" id="PTHR19136:SF81">
    <property type="entry name" value="MOLYBDENUM COFACTOR GUANYLYLTRANSFERASE"/>
    <property type="match status" value="1"/>
</dbReference>
<evidence type="ECO:0000256" key="3">
    <source>
        <dbReference type="ARBA" id="ARBA00022723"/>
    </source>
</evidence>
<dbReference type="SUPFAM" id="SSF53448">
    <property type="entry name" value="Nucleotide-diphospho-sugar transferases"/>
    <property type="match status" value="1"/>
</dbReference>
<dbReference type="EMBL" id="AAWS01000042">
    <property type="protein sequence ID" value="EAY25847.1"/>
    <property type="molecule type" value="Genomic_DNA"/>
</dbReference>
<keyword evidence="5" id="KW-0460">Magnesium</keyword>
<name>A1ZUU3_MICM2</name>
<evidence type="ECO:0000256" key="1">
    <source>
        <dbReference type="ARBA" id="ARBA00022490"/>
    </source>
</evidence>
<dbReference type="GO" id="GO:0046872">
    <property type="term" value="F:metal ion binding"/>
    <property type="evidence" value="ECO:0007669"/>
    <property type="project" value="UniProtKB-KW"/>
</dbReference>
<dbReference type="RefSeq" id="WP_002702032.1">
    <property type="nucleotide sequence ID" value="NZ_AAWS01000042.1"/>
</dbReference>
<keyword evidence="4" id="KW-0547">Nucleotide-binding</keyword>
<reference evidence="9 10" key="1">
    <citation type="submission" date="2007-01" db="EMBL/GenBank/DDBJ databases">
        <authorList>
            <person name="Haygood M."/>
            <person name="Podell S."/>
            <person name="Anderson C."/>
            <person name="Hopkinson B."/>
            <person name="Roe K."/>
            <person name="Barbeau K."/>
            <person name="Gaasterland T."/>
            <person name="Ferriera S."/>
            <person name="Johnson J."/>
            <person name="Kravitz S."/>
            <person name="Beeson K."/>
            <person name="Sutton G."/>
            <person name="Rogers Y.-H."/>
            <person name="Friedman R."/>
            <person name="Frazier M."/>
            <person name="Venter J.C."/>
        </authorList>
    </citation>
    <scope>NUCLEOTIDE SEQUENCE [LARGE SCALE GENOMIC DNA]</scope>
    <source>
        <strain evidence="9 10">ATCC 23134</strain>
    </source>
</reference>
<dbReference type="InterPro" id="IPR013482">
    <property type="entry name" value="Molybde_CF_guanTrfase"/>
</dbReference>
<dbReference type="CDD" id="cd02503">
    <property type="entry name" value="MobA"/>
    <property type="match status" value="1"/>
</dbReference>
<keyword evidence="3" id="KW-0479">Metal-binding</keyword>
<evidence type="ECO:0000256" key="7">
    <source>
        <dbReference type="ARBA" id="ARBA00023150"/>
    </source>
</evidence>
<gene>
    <name evidence="9" type="ORF">M23134_07659</name>
</gene>
<evidence type="ECO:0000313" key="10">
    <source>
        <dbReference type="Proteomes" id="UP000004095"/>
    </source>
</evidence>
<dbReference type="Pfam" id="PF12804">
    <property type="entry name" value="NTP_transf_3"/>
    <property type="match status" value="1"/>
</dbReference>
<dbReference type="OrthoDB" id="9788394at2"/>
<dbReference type="Gene3D" id="3.90.550.10">
    <property type="entry name" value="Spore Coat Polysaccharide Biosynthesis Protein SpsA, Chain A"/>
    <property type="match status" value="1"/>
</dbReference>
<dbReference type="GO" id="GO:0005525">
    <property type="term" value="F:GTP binding"/>
    <property type="evidence" value="ECO:0007669"/>
    <property type="project" value="UniProtKB-KW"/>
</dbReference>
<dbReference type="InterPro" id="IPR029044">
    <property type="entry name" value="Nucleotide-diphossugar_trans"/>
</dbReference>
<keyword evidence="2" id="KW-0808">Transferase</keyword>
<dbReference type="GO" id="GO:0016779">
    <property type="term" value="F:nucleotidyltransferase activity"/>
    <property type="evidence" value="ECO:0007669"/>
    <property type="project" value="TreeGrafter"/>
</dbReference>
<keyword evidence="7" id="KW-0501">Molybdenum cofactor biosynthesis</keyword>
<dbReference type="PANTHER" id="PTHR19136">
    <property type="entry name" value="MOLYBDENUM COFACTOR GUANYLYLTRANSFERASE"/>
    <property type="match status" value="1"/>
</dbReference>
<evidence type="ECO:0000259" key="8">
    <source>
        <dbReference type="Pfam" id="PF12804"/>
    </source>
</evidence>
<keyword evidence="10" id="KW-1185">Reference proteome</keyword>
<sequence length="193" mass="22197">MYGLVLAGGQSRRMGTDKGALDYHGMPQRQYLYELLQNFCEKTYISCRVEQAGTWEEDVEYNYLYDRYEDLGPVTGIITALKFKPYTTWLVVACDLPYLNEETIDALIRQRNPAKIATAYVNPKNDLPEPLLTIWEPQSKPIIEKFIEEDNTSPLNILKESEVHLIQIAQPLVLTNANHPEEYKKALDELKGL</sequence>
<dbReference type="AlphaFoldDB" id="A1ZUU3"/>